<feature type="transmembrane region" description="Helical" evidence="5">
    <location>
        <begin position="393"/>
        <end position="412"/>
    </location>
</feature>
<evidence type="ECO:0000313" key="7">
    <source>
        <dbReference type="EMBL" id="MDT0575059.1"/>
    </source>
</evidence>
<dbReference type="InterPro" id="IPR051533">
    <property type="entry name" value="WaaL-like"/>
</dbReference>
<dbReference type="GO" id="GO:0016874">
    <property type="term" value="F:ligase activity"/>
    <property type="evidence" value="ECO:0007669"/>
    <property type="project" value="UniProtKB-KW"/>
</dbReference>
<name>A0ABU2ZFH9_9SPHN</name>
<comment type="caution">
    <text evidence="7">The sequence shown here is derived from an EMBL/GenBank/DDBJ whole genome shotgun (WGS) entry which is preliminary data.</text>
</comment>
<feature type="transmembrane region" description="Helical" evidence="5">
    <location>
        <begin position="189"/>
        <end position="206"/>
    </location>
</feature>
<keyword evidence="4 5" id="KW-0472">Membrane</keyword>
<gene>
    <name evidence="7" type="ORF">RM533_02535</name>
</gene>
<accession>A0ABU2ZFH9</accession>
<evidence type="ECO:0000256" key="1">
    <source>
        <dbReference type="ARBA" id="ARBA00004141"/>
    </source>
</evidence>
<sequence>MRKGLGGRRARSAMLLASPPGVVLWVQIGLLSVALLALLLNSYLGPLTPLTIFAVVAAYVVLFADRLPQVAKIAWPLLLIPLLALLSVFWSPYPAATLRYGFLFLVTVFAGVMFGCGLTRTAFLKGTFLAFFIFAVLSLMLGRWVGWGAGGAAYAGLLASKNAAGEVAGVTLIMSLAAIAWASQRKERVWLLCAWLALPISLWLLWSSKATGALIGSVVASTCLLLWLLSRRLPVQARISLFIVVLVSVVALVIAQDYWFSFIYEAVLESSGKDSGLTGRADLWLKADSLIAARPWFGLGFNGFWVHNNLDAEYMWRMMGIKGRSGFNFHNTPREILVHLGIVGLALYAIVVGFFSVVLFSKAMVRSHVDLVLCCALWVFFAMRLPFESFGFGGMHFSSIIIFALLSLGMAAREDSGDTYPAKAGQKRVPHVGRVAAKRSVRGMA</sequence>
<evidence type="ECO:0000256" key="2">
    <source>
        <dbReference type="ARBA" id="ARBA00022692"/>
    </source>
</evidence>
<dbReference type="Pfam" id="PF04932">
    <property type="entry name" value="Wzy_C"/>
    <property type="match status" value="1"/>
</dbReference>
<keyword evidence="3 5" id="KW-1133">Transmembrane helix</keyword>
<feature type="transmembrane region" description="Helical" evidence="5">
    <location>
        <begin position="212"/>
        <end position="229"/>
    </location>
</feature>
<proteinExistence type="predicted"/>
<dbReference type="Proteomes" id="UP001259803">
    <property type="component" value="Unassembled WGS sequence"/>
</dbReference>
<keyword evidence="8" id="KW-1185">Reference proteome</keyword>
<feature type="transmembrane region" description="Helical" evidence="5">
    <location>
        <begin position="336"/>
        <end position="360"/>
    </location>
</feature>
<organism evidence="7 8">
    <name type="scientific">Croceicoccus esteveae</name>
    <dbReference type="NCBI Taxonomy" id="3075597"/>
    <lineage>
        <taxon>Bacteria</taxon>
        <taxon>Pseudomonadati</taxon>
        <taxon>Pseudomonadota</taxon>
        <taxon>Alphaproteobacteria</taxon>
        <taxon>Sphingomonadales</taxon>
        <taxon>Erythrobacteraceae</taxon>
        <taxon>Croceicoccus</taxon>
    </lineage>
</organism>
<evidence type="ECO:0000256" key="3">
    <source>
        <dbReference type="ARBA" id="ARBA00022989"/>
    </source>
</evidence>
<feature type="transmembrane region" description="Helical" evidence="5">
    <location>
        <begin position="97"/>
        <end position="116"/>
    </location>
</feature>
<evidence type="ECO:0000256" key="4">
    <source>
        <dbReference type="ARBA" id="ARBA00023136"/>
    </source>
</evidence>
<keyword evidence="7" id="KW-0436">Ligase</keyword>
<evidence type="ECO:0000259" key="6">
    <source>
        <dbReference type="Pfam" id="PF04932"/>
    </source>
</evidence>
<dbReference type="PANTHER" id="PTHR37422:SF17">
    <property type="entry name" value="O-ANTIGEN LIGASE"/>
    <property type="match status" value="1"/>
</dbReference>
<feature type="transmembrane region" description="Helical" evidence="5">
    <location>
        <begin position="241"/>
        <end position="260"/>
    </location>
</feature>
<dbReference type="PANTHER" id="PTHR37422">
    <property type="entry name" value="TEICHURONIC ACID BIOSYNTHESIS PROTEIN TUAE"/>
    <property type="match status" value="1"/>
</dbReference>
<evidence type="ECO:0000256" key="5">
    <source>
        <dbReference type="SAM" id="Phobius"/>
    </source>
</evidence>
<dbReference type="RefSeq" id="WP_311339606.1">
    <property type="nucleotide sequence ID" value="NZ_JAVRHS010000001.1"/>
</dbReference>
<reference evidence="7 8" key="1">
    <citation type="submission" date="2023-09" db="EMBL/GenBank/DDBJ databases">
        <authorList>
            <person name="Rey-Velasco X."/>
        </authorList>
    </citation>
    <scope>NUCLEOTIDE SEQUENCE [LARGE SCALE GENOMIC DNA]</scope>
    <source>
        <strain evidence="7 8">F390</strain>
    </source>
</reference>
<dbReference type="InterPro" id="IPR007016">
    <property type="entry name" value="O-antigen_ligase-rel_domated"/>
</dbReference>
<feature type="transmembrane region" description="Helical" evidence="5">
    <location>
        <begin position="163"/>
        <end position="182"/>
    </location>
</feature>
<dbReference type="EMBL" id="JAVRHS010000001">
    <property type="protein sequence ID" value="MDT0575059.1"/>
    <property type="molecule type" value="Genomic_DNA"/>
</dbReference>
<feature type="transmembrane region" description="Helical" evidence="5">
    <location>
        <begin position="369"/>
        <end position="387"/>
    </location>
</feature>
<feature type="transmembrane region" description="Helical" evidence="5">
    <location>
        <begin position="73"/>
        <end position="91"/>
    </location>
</feature>
<feature type="transmembrane region" description="Helical" evidence="5">
    <location>
        <begin position="21"/>
        <end position="40"/>
    </location>
</feature>
<protein>
    <submittedName>
        <fullName evidence="7">O-antigen ligase family protein</fullName>
    </submittedName>
</protein>
<feature type="transmembrane region" description="Helical" evidence="5">
    <location>
        <begin position="128"/>
        <end position="157"/>
    </location>
</feature>
<evidence type="ECO:0000313" key="8">
    <source>
        <dbReference type="Proteomes" id="UP001259803"/>
    </source>
</evidence>
<feature type="transmembrane region" description="Helical" evidence="5">
    <location>
        <begin position="46"/>
        <end position="64"/>
    </location>
</feature>
<feature type="domain" description="O-antigen ligase-related" evidence="6">
    <location>
        <begin position="200"/>
        <end position="348"/>
    </location>
</feature>
<comment type="subcellular location">
    <subcellularLocation>
        <location evidence="1">Membrane</location>
        <topology evidence="1">Multi-pass membrane protein</topology>
    </subcellularLocation>
</comment>
<keyword evidence="2 5" id="KW-0812">Transmembrane</keyword>